<dbReference type="InterPro" id="IPR027783">
    <property type="entry name" value="Bacterial_PH-related"/>
</dbReference>
<dbReference type="eggNOG" id="ENOG5032VI3">
    <property type="taxonomic scope" value="Bacteria"/>
</dbReference>
<keyword evidence="4" id="KW-1185">Reference proteome</keyword>
<dbReference type="OrthoDB" id="582319at2"/>
<evidence type="ECO:0000259" key="2">
    <source>
        <dbReference type="Pfam" id="PF10882"/>
    </source>
</evidence>
<evidence type="ECO:0000313" key="3">
    <source>
        <dbReference type="EMBL" id="ACB53059.1"/>
    </source>
</evidence>
<name>B1X1M9_CROS5</name>
<dbReference type="RefSeq" id="WP_009545131.1">
    <property type="nucleotide sequence ID" value="NC_010546.1"/>
</dbReference>
<gene>
    <name evidence="3" type="ordered locus">cce_3711</name>
</gene>
<accession>B1X1M9</accession>
<reference evidence="3 4" key="1">
    <citation type="journal article" date="2008" name="Proc. Natl. Acad. Sci. U.S.A.">
        <title>The genome of Cyanothece 51142, a unicellular diazotrophic cyanobacterium important in the marine nitrogen cycle.</title>
        <authorList>
            <person name="Welsh E.A."/>
            <person name="Liberton M."/>
            <person name="Stoeckel J."/>
            <person name="Loh T."/>
            <person name="Elvitigala T."/>
            <person name="Wang C."/>
            <person name="Wollam A."/>
            <person name="Fulton R.S."/>
            <person name="Clifton S.W."/>
            <person name="Jacobs J.M."/>
            <person name="Aurora R."/>
            <person name="Ghosh B.K."/>
            <person name="Sherman L.A."/>
            <person name="Smith R.D."/>
            <person name="Wilson R.K."/>
            <person name="Pakrasi H.B."/>
        </authorList>
    </citation>
    <scope>NUCLEOTIDE SEQUENCE [LARGE SCALE GENOMIC DNA]</scope>
    <source>
        <strain evidence="4">ATCC 51142 / BH68</strain>
    </source>
</reference>
<feature type="domain" description="Bacterial Pleckstrin homology" evidence="2">
    <location>
        <begin position="43"/>
        <end position="146"/>
    </location>
</feature>
<dbReference type="EMBL" id="CP000806">
    <property type="protein sequence ID" value="ACB53059.1"/>
    <property type="molecule type" value="Genomic_DNA"/>
</dbReference>
<dbReference type="HOGENOM" id="CLU_123935_0_0_3"/>
<evidence type="ECO:0000313" key="4">
    <source>
        <dbReference type="Proteomes" id="UP000001203"/>
    </source>
</evidence>
<dbReference type="AlphaFoldDB" id="B1X1M9"/>
<feature type="transmembrane region" description="Helical" evidence="1">
    <location>
        <begin position="15"/>
        <end position="37"/>
    </location>
</feature>
<keyword evidence="1" id="KW-0812">Transmembrane</keyword>
<keyword evidence="1" id="KW-0472">Membrane</keyword>
<dbReference type="Pfam" id="PF10882">
    <property type="entry name" value="bPH_5"/>
    <property type="match status" value="1"/>
</dbReference>
<sequence>MSQVFPMVPASSKTLWSIGILAVLMLGVLCLCLLIAYSSQQVKFEIDQQQLMIKGDLYGRNIPLKTLVIEEAKVIQLDQSSSYRPRWRTNGIGLPGYRSGWFKLKNGEKALLFVTELKEVVYLPTLDNYSLLMSVKNPDDFVEALKN</sequence>
<dbReference type="Proteomes" id="UP000001203">
    <property type="component" value="Chromosome circular"/>
</dbReference>
<dbReference type="STRING" id="43989.cce_3711"/>
<dbReference type="KEGG" id="cyt:cce_3711"/>
<proteinExistence type="predicted"/>
<organism evidence="3 4">
    <name type="scientific">Crocosphaera subtropica (strain ATCC 51142 / BH68)</name>
    <name type="common">Cyanothece sp. (strain ATCC 51142)</name>
    <dbReference type="NCBI Taxonomy" id="43989"/>
    <lineage>
        <taxon>Bacteria</taxon>
        <taxon>Bacillati</taxon>
        <taxon>Cyanobacteriota</taxon>
        <taxon>Cyanophyceae</taxon>
        <taxon>Oscillatoriophycideae</taxon>
        <taxon>Chroococcales</taxon>
        <taxon>Aphanothecaceae</taxon>
        <taxon>Crocosphaera</taxon>
        <taxon>Crocosphaera subtropica</taxon>
    </lineage>
</organism>
<keyword evidence="1" id="KW-1133">Transmembrane helix</keyword>
<protein>
    <recommendedName>
        <fullName evidence="2">Bacterial Pleckstrin homology domain-containing protein</fullName>
    </recommendedName>
</protein>
<evidence type="ECO:0000256" key="1">
    <source>
        <dbReference type="SAM" id="Phobius"/>
    </source>
</evidence>